<keyword evidence="1" id="KW-1185">Reference proteome</keyword>
<evidence type="ECO:0000313" key="2">
    <source>
        <dbReference type="WBParaSite" id="PDA_v2.g25627.t1"/>
    </source>
</evidence>
<protein>
    <submittedName>
        <fullName evidence="2">Homing endonuclease LAGLIDADG domain-containing protein</fullName>
    </submittedName>
</protein>
<accession>A0A914Q953</accession>
<dbReference type="AlphaFoldDB" id="A0A914Q953"/>
<evidence type="ECO:0000313" key="1">
    <source>
        <dbReference type="Proteomes" id="UP000887578"/>
    </source>
</evidence>
<proteinExistence type="predicted"/>
<dbReference type="Proteomes" id="UP000887578">
    <property type="component" value="Unplaced"/>
</dbReference>
<sequence length="91" mass="10962">MNIDFLIFFVVKRTDIFTDNELRDILWARSGVHGNKLVKNEKIDWYLFYNHNGNRLAIKQRENVYDYHYLLAEMFAEDGFILNTKCKIEIV</sequence>
<reference evidence="2" key="1">
    <citation type="submission" date="2022-11" db="UniProtKB">
        <authorList>
            <consortium name="WormBaseParasite"/>
        </authorList>
    </citation>
    <scope>IDENTIFICATION</scope>
</reference>
<name>A0A914Q953_9BILA</name>
<dbReference type="WBParaSite" id="PDA_v2.g25627.t1">
    <property type="protein sequence ID" value="PDA_v2.g25627.t1"/>
    <property type="gene ID" value="PDA_v2.g25627"/>
</dbReference>
<organism evidence="1 2">
    <name type="scientific">Panagrolaimus davidi</name>
    <dbReference type="NCBI Taxonomy" id="227884"/>
    <lineage>
        <taxon>Eukaryota</taxon>
        <taxon>Metazoa</taxon>
        <taxon>Ecdysozoa</taxon>
        <taxon>Nematoda</taxon>
        <taxon>Chromadorea</taxon>
        <taxon>Rhabditida</taxon>
        <taxon>Tylenchina</taxon>
        <taxon>Panagrolaimomorpha</taxon>
        <taxon>Panagrolaimoidea</taxon>
        <taxon>Panagrolaimidae</taxon>
        <taxon>Panagrolaimus</taxon>
    </lineage>
</organism>